<dbReference type="Pfam" id="PF12680">
    <property type="entry name" value="SnoaL_2"/>
    <property type="match status" value="1"/>
</dbReference>
<evidence type="ECO:0000259" key="1">
    <source>
        <dbReference type="Pfam" id="PF12680"/>
    </source>
</evidence>
<dbReference type="AlphaFoldDB" id="A0A919FTL8"/>
<keyword evidence="3" id="KW-1185">Reference proteome</keyword>
<proteinExistence type="predicted"/>
<evidence type="ECO:0000313" key="2">
    <source>
        <dbReference type="EMBL" id="GHH71823.1"/>
    </source>
</evidence>
<gene>
    <name evidence="2" type="ORF">GCM10018781_33810</name>
</gene>
<organism evidence="2 3">
    <name type="scientific">Kitasatospora indigofera</name>
    <dbReference type="NCBI Taxonomy" id="67307"/>
    <lineage>
        <taxon>Bacteria</taxon>
        <taxon>Bacillati</taxon>
        <taxon>Actinomycetota</taxon>
        <taxon>Actinomycetes</taxon>
        <taxon>Kitasatosporales</taxon>
        <taxon>Streptomycetaceae</taxon>
        <taxon>Kitasatospora</taxon>
    </lineage>
</organism>
<reference evidence="2" key="1">
    <citation type="journal article" date="2014" name="Int. J. Syst. Evol. Microbiol.">
        <title>Complete genome sequence of Corynebacterium casei LMG S-19264T (=DSM 44701T), isolated from a smear-ripened cheese.</title>
        <authorList>
            <consortium name="US DOE Joint Genome Institute (JGI-PGF)"/>
            <person name="Walter F."/>
            <person name="Albersmeier A."/>
            <person name="Kalinowski J."/>
            <person name="Ruckert C."/>
        </authorList>
    </citation>
    <scope>NUCLEOTIDE SEQUENCE</scope>
    <source>
        <strain evidence="2">JCM 4646</strain>
    </source>
</reference>
<reference evidence="2" key="2">
    <citation type="submission" date="2020-09" db="EMBL/GenBank/DDBJ databases">
        <authorList>
            <person name="Sun Q."/>
            <person name="Ohkuma M."/>
        </authorList>
    </citation>
    <scope>NUCLEOTIDE SEQUENCE</scope>
    <source>
        <strain evidence="2">JCM 4646</strain>
    </source>
</reference>
<dbReference type="InterPro" id="IPR037401">
    <property type="entry name" value="SnoaL-like"/>
</dbReference>
<evidence type="ECO:0000313" key="3">
    <source>
        <dbReference type="Proteomes" id="UP000617734"/>
    </source>
</evidence>
<sequence length="126" mass="13738">MHRAYHAGDFADRWAAFWAAPDPARLGTLSHPGIVLHWPGRPEPIVGLDQWTAQVAGTLQRFPDLRLAVLAHALNEDVAFIGWRATATVDGTAVAWEGADRMRLVDGLVRESTVVFDTAGLRGRSA</sequence>
<dbReference type="SUPFAM" id="SSF54427">
    <property type="entry name" value="NTF2-like"/>
    <property type="match status" value="1"/>
</dbReference>
<accession>A0A919FTL8</accession>
<feature type="domain" description="SnoaL-like" evidence="1">
    <location>
        <begin position="12"/>
        <end position="111"/>
    </location>
</feature>
<dbReference type="Proteomes" id="UP000617734">
    <property type="component" value="Unassembled WGS sequence"/>
</dbReference>
<dbReference type="Gene3D" id="3.10.450.50">
    <property type="match status" value="1"/>
</dbReference>
<name>A0A919FTL8_9ACTN</name>
<dbReference type="InterPro" id="IPR032710">
    <property type="entry name" value="NTF2-like_dom_sf"/>
</dbReference>
<dbReference type="EMBL" id="BNBO01000016">
    <property type="protein sequence ID" value="GHH71823.1"/>
    <property type="molecule type" value="Genomic_DNA"/>
</dbReference>
<protein>
    <recommendedName>
        <fullName evidence="1">SnoaL-like domain-containing protein</fullName>
    </recommendedName>
</protein>
<comment type="caution">
    <text evidence="2">The sequence shown here is derived from an EMBL/GenBank/DDBJ whole genome shotgun (WGS) entry which is preliminary data.</text>
</comment>